<dbReference type="SMART" id="SM00938">
    <property type="entry name" value="P-II"/>
    <property type="match status" value="1"/>
</dbReference>
<keyword evidence="1" id="KW-0597">Phosphoprotein</keyword>
<dbReference type="SUPFAM" id="SSF54913">
    <property type="entry name" value="GlnB-like"/>
    <property type="match status" value="1"/>
</dbReference>
<organism evidence="3 4">
    <name type="scientific">Salimicrobium halophilum</name>
    <dbReference type="NCBI Taxonomy" id="86666"/>
    <lineage>
        <taxon>Bacteria</taxon>
        <taxon>Bacillati</taxon>
        <taxon>Bacillota</taxon>
        <taxon>Bacilli</taxon>
        <taxon>Bacillales</taxon>
        <taxon>Bacillaceae</taxon>
        <taxon>Salimicrobium</taxon>
    </lineage>
</organism>
<dbReference type="OrthoDB" id="9802729at2"/>
<dbReference type="InterPro" id="IPR002187">
    <property type="entry name" value="N-reg_PII"/>
</dbReference>
<dbReference type="GO" id="GO:0005524">
    <property type="term" value="F:ATP binding"/>
    <property type="evidence" value="ECO:0007669"/>
    <property type="project" value="TreeGrafter"/>
</dbReference>
<dbReference type="GO" id="GO:0005829">
    <property type="term" value="C:cytosol"/>
    <property type="evidence" value="ECO:0007669"/>
    <property type="project" value="TreeGrafter"/>
</dbReference>
<dbReference type="InterPro" id="IPR011322">
    <property type="entry name" value="N-reg_PII-like_a/b"/>
</dbReference>
<dbReference type="EMBL" id="FNEV01000010">
    <property type="protein sequence ID" value="SDJ68747.1"/>
    <property type="molecule type" value="Genomic_DNA"/>
</dbReference>
<evidence type="ECO:0000256" key="2">
    <source>
        <dbReference type="RuleBase" id="RU003936"/>
    </source>
</evidence>
<sequence length="113" mass="12635">MKKIEAIIRPEAFQTLRHQLDQVGVKGLTVSEVAGCGQQKGKEGIFRGTRYEIKLYPKVKVEMVVDDHEIDPIVEIIMDTCTTNETGDGKIFVTAVEEVYRIRTAEKGKAALI</sequence>
<name>A0A1G8VSA8_9BACI</name>
<evidence type="ECO:0000256" key="1">
    <source>
        <dbReference type="PIRSR" id="PIRSR602187-50"/>
    </source>
</evidence>
<keyword evidence="4" id="KW-1185">Reference proteome</keyword>
<dbReference type="PANTHER" id="PTHR30115:SF11">
    <property type="entry name" value="NITROGEN REGULATORY PROTEIN P-II HOMOLOG"/>
    <property type="match status" value="1"/>
</dbReference>
<dbReference type="InterPro" id="IPR015867">
    <property type="entry name" value="N-reg_PII/ATP_PRibTrfase_C"/>
</dbReference>
<dbReference type="RefSeq" id="WP_093194534.1">
    <property type="nucleotide sequence ID" value="NZ_FNEV01000010.1"/>
</dbReference>
<dbReference type="PANTHER" id="PTHR30115">
    <property type="entry name" value="NITROGEN REGULATORY PROTEIN P-II"/>
    <property type="match status" value="1"/>
</dbReference>
<protein>
    <submittedName>
        <fullName evidence="3">Nitrogen regulatory protein P-II family</fullName>
    </submittedName>
</protein>
<feature type="modified residue" description="O-UMP-tyrosine" evidence="1">
    <location>
        <position position="51"/>
    </location>
</feature>
<dbReference type="PROSITE" id="PS00638">
    <property type="entry name" value="PII_GLNB_CTER"/>
    <property type="match status" value="1"/>
</dbReference>
<comment type="similarity">
    <text evidence="2">Belongs to the P(II) protein family.</text>
</comment>
<dbReference type="STRING" id="86666.SAMN04490247_2860"/>
<dbReference type="AlphaFoldDB" id="A0A1G8VSA8"/>
<reference evidence="4" key="1">
    <citation type="submission" date="2016-10" db="EMBL/GenBank/DDBJ databases">
        <authorList>
            <person name="Varghese N."/>
            <person name="Submissions S."/>
        </authorList>
    </citation>
    <scope>NUCLEOTIDE SEQUENCE [LARGE SCALE GENOMIC DNA]</scope>
    <source>
        <strain evidence="4">DSM 4771</strain>
    </source>
</reference>
<evidence type="ECO:0000313" key="3">
    <source>
        <dbReference type="EMBL" id="SDJ68747.1"/>
    </source>
</evidence>
<dbReference type="Proteomes" id="UP000199225">
    <property type="component" value="Unassembled WGS sequence"/>
</dbReference>
<gene>
    <name evidence="3" type="ORF">SAMN04490247_2860</name>
</gene>
<dbReference type="Pfam" id="PF00543">
    <property type="entry name" value="P-II"/>
    <property type="match status" value="1"/>
</dbReference>
<dbReference type="GO" id="GO:0006808">
    <property type="term" value="P:regulation of nitrogen utilization"/>
    <property type="evidence" value="ECO:0007669"/>
    <property type="project" value="InterPro"/>
</dbReference>
<dbReference type="GO" id="GO:0030234">
    <property type="term" value="F:enzyme regulator activity"/>
    <property type="evidence" value="ECO:0007669"/>
    <property type="project" value="InterPro"/>
</dbReference>
<evidence type="ECO:0000313" key="4">
    <source>
        <dbReference type="Proteomes" id="UP000199225"/>
    </source>
</evidence>
<proteinExistence type="inferred from homology"/>
<accession>A0A1G8VSA8</accession>
<dbReference type="Gene3D" id="3.30.70.120">
    <property type="match status" value="1"/>
</dbReference>
<dbReference type="PRINTS" id="PR00340">
    <property type="entry name" value="PIIGLNB"/>
</dbReference>
<dbReference type="InterPro" id="IPR017918">
    <property type="entry name" value="N-reg_PII_CS"/>
</dbReference>
<dbReference type="PROSITE" id="PS51343">
    <property type="entry name" value="PII_GLNB_DOM"/>
    <property type="match status" value="1"/>
</dbReference>